<proteinExistence type="predicted"/>
<dbReference type="Proteomes" id="UP001194468">
    <property type="component" value="Unassembled WGS sequence"/>
</dbReference>
<gene>
    <name evidence="1" type="ORF">L210DRAFT_861964</name>
</gene>
<name>A0AAD4BZI4_BOLED</name>
<evidence type="ECO:0000313" key="2">
    <source>
        <dbReference type="Proteomes" id="UP001194468"/>
    </source>
</evidence>
<dbReference type="AlphaFoldDB" id="A0AAD4BZI4"/>
<sequence>MFYCVAGPRSFSREEVLKCVAQFVVCNDQSLAVADNAAFRNCLVAMWPNTTKADIPSTHDISVYVHNEFIDFIKQLKVEIQVSSNSRS</sequence>
<reference evidence="1" key="1">
    <citation type="submission" date="2019-10" db="EMBL/GenBank/DDBJ databases">
        <authorList>
            <consortium name="DOE Joint Genome Institute"/>
            <person name="Kuo A."/>
            <person name="Miyauchi S."/>
            <person name="Kiss E."/>
            <person name="Drula E."/>
            <person name="Kohler A."/>
            <person name="Sanchez-Garcia M."/>
            <person name="Andreopoulos B."/>
            <person name="Barry K.W."/>
            <person name="Bonito G."/>
            <person name="Buee M."/>
            <person name="Carver A."/>
            <person name="Chen C."/>
            <person name="Cichocki N."/>
            <person name="Clum A."/>
            <person name="Culley D."/>
            <person name="Crous P.W."/>
            <person name="Fauchery L."/>
            <person name="Girlanda M."/>
            <person name="Hayes R."/>
            <person name="Keri Z."/>
            <person name="LaButti K."/>
            <person name="Lipzen A."/>
            <person name="Lombard V."/>
            <person name="Magnuson J."/>
            <person name="Maillard F."/>
            <person name="Morin E."/>
            <person name="Murat C."/>
            <person name="Nolan M."/>
            <person name="Ohm R."/>
            <person name="Pangilinan J."/>
            <person name="Pereira M."/>
            <person name="Perotto S."/>
            <person name="Peter M."/>
            <person name="Riley R."/>
            <person name="Sitrit Y."/>
            <person name="Stielow B."/>
            <person name="Szollosi G."/>
            <person name="Zifcakova L."/>
            <person name="Stursova M."/>
            <person name="Spatafora J.W."/>
            <person name="Tedersoo L."/>
            <person name="Vaario L.-M."/>
            <person name="Yamada A."/>
            <person name="Yan M."/>
            <person name="Wang P."/>
            <person name="Xu J."/>
            <person name="Bruns T."/>
            <person name="Baldrian P."/>
            <person name="Vilgalys R."/>
            <person name="Henrissat B."/>
            <person name="Grigoriev I.V."/>
            <person name="Hibbett D."/>
            <person name="Nagy L.G."/>
            <person name="Martin F.M."/>
        </authorList>
    </citation>
    <scope>NUCLEOTIDE SEQUENCE</scope>
    <source>
        <strain evidence="1">BED1</strain>
    </source>
</reference>
<organism evidence="1 2">
    <name type="scientific">Boletus edulis BED1</name>
    <dbReference type="NCBI Taxonomy" id="1328754"/>
    <lineage>
        <taxon>Eukaryota</taxon>
        <taxon>Fungi</taxon>
        <taxon>Dikarya</taxon>
        <taxon>Basidiomycota</taxon>
        <taxon>Agaricomycotina</taxon>
        <taxon>Agaricomycetes</taxon>
        <taxon>Agaricomycetidae</taxon>
        <taxon>Boletales</taxon>
        <taxon>Boletineae</taxon>
        <taxon>Boletaceae</taxon>
        <taxon>Boletoideae</taxon>
        <taxon>Boletus</taxon>
    </lineage>
</organism>
<evidence type="ECO:0000313" key="1">
    <source>
        <dbReference type="EMBL" id="KAF8443722.1"/>
    </source>
</evidence>
<dbReference type="EMBL" id="WHUW01000007">
    <property type="protein sequence ID" value="KAF8443722.1"/>
    <property type="molecule type" value="Genomic_DNA"/>
</dbReference>
<reference evidence="1" key="2">
    <citation type="journal article" date="2020" name="Nat. Commun.">
        <title>Large-scale genome sequencing of mycorrhizal fungi provides insights into the early evolution of symbiotic traits.</title>
        <authorList>
            <person name="Miyauchi S."/>
            <person name="Kiss E."/>
            <person name="Kuo A."/>
            <person name="Drula E."/>
            <person name="Kohler A."/>
            <person name="Sanchez-Garcia M."/>
            <person name="Morin E."/>
            <person name="Andreopoulos B."/>
            <person name="Barry K.W."/>
            <person name="Bonito G."/>
            <person name="Buee M."/>
            <person name="Carver A."/>
            <person name="Chen C."/>
            <person name="Cichocki N."/>
            <person name="Clum A."/>
            <person name="Culley D."/>
            <person name="Crous P.W."/>
            <person name="Fauchery L."/>
            <person name="Girlanda M."/>
            <person name="Hayes R.D."/>
            <person name="Keri Z."/>
            <person name="LaButti K."/>
            <person name="Lipzen A."/>
            <person name="Lombard V."/>
            <person name="Magnuson J."/>
            <person name="Maillard F."/>
            <person name="Murat C."/>
            <person name="Nolan M."/>
            <person name="Ohm R.A."/>
            <person name="Pangilinan J."/>
            <person name="Pereira M.F."/>
            <person name="Perotto S."/>
            <person name="Peter M."/>
            <person name="Pfister S."/>
            <person name="Riley R."/>
            <person name="Sitrit Y."/>
            <person name="Stielow J.B."/>
            <person name="Szollosi G."/>
            <person name="Zifcakova L."/>
            <person name="Stursova M."/>
            <person name="Spatafora J.W."/>
            <person name="Tedersoo L."/>
            <person name="Vaario L.M."/>
            <person name="Yamada A."/>
            <person name="Yan M."/>
            <person name="Wang P."/>
            <person name="Xu J."/>
            <person name="Bruns T."/>
            <person name="Baldrian P."/>
            <person name="Vilgalys R."/>
            <person name="Dunand C."/>
            <person name="Henrissat B."/>
            <person name="Grigoriev I.V."/>
            <person name="Hibbett D."/>
            <person name="Nagy L.G."/>
            <person name="Martin F.M."/>
        </authorList>
    </citation>
    <scope>NUCLEOTIDE SEQUENCE</scope>
    <source>
        <strain evidence="1">BED1</strain>
    </source>
</reference>
<comment type="caution">
    <text evidence="1">The sequence shown here is derived from an EMBL/GenBank/DDBJ whole genome shotgun (WGS) entry which is preliminary data.</text>
</comment>
<protein>
    <submittedName>
        <fullName evidence="1">Uncharacterized protein</fullName>
    </submittedName>
</protein>
<accession>A0AAD4BZI4</accession>
<keyword evidence="2" id="KW-1185">Reference proteome</keyword>